<dbReference type="OrthoDB" id="595100at2"/>
<dbReference type="RefSeq" id="WP_069808727.1">
    <property type="nucleotide sequence ID" value="NZ_CP017305.1"/>
</dbReference>
<dbReference type="STRING" id="274537.BIU88_01865"/>
<proteinExistence type="predicted"/>
<organism evidence="2 3">
    <name type="scientific">Chlorobaculum limnaeum</name>
    <dbReference type="NCBI Taxonomy" id="274537"/>
    <lineage>
        <taxon>Bacteria</taxon>
        <taxon>Pseudomonadati</taxon>
        <taxon>Chlorobiota</taxon>
        <taxon>Chlorobiia</taxon>
        <taxon>Chlorobiales</taxon>
        <taxon>Chlorobiaceae</taxon>
        <taxon>Chlorobaculum</taxon>
    </lineage>
</organism>
<feature type="chain" id="PRO_5009106656" description="YtkA-like domain-containing protein" evidence="1">
    <location>
        <begin position="23"/>
        <end position="143"/>
    </location>
</feature>
<keyword evidence="1" id="KW-0732">Signal</keyword>
<dbReference type="EMBL" id="CP017305">
    <property type="protein sequence ID" value="AOS82999.1"/>
    <property type="molecule type" value="Genomic_DNA"/>
</dbReference>
<dbReference type="KEGG" id="clz:BIU88_01865"/>
<gene>
    <name evidence="2" type="ORF">BIU88_01865</name>
</gene>
<evidence type="ECO:0000313" key="3">
    <source>
        <dbReference type="Proteomes" id="UP000095185"/>
    </source>
</evidence>
<sequence>MVLRRQLSRAALALFMAMPLGAAPALADYAADSNAIHSGPCTKKVGDRQVTLDISPKPVRHMQELTFKVTMAPAEGLPSSLILDLSMPGMMMGKNQVMLKRQPGGAWEGKGIIVKCRSGRTLWQATILSPELGNPAFTFNVRD</sequence>
<evidence type="ECO:0008006" key="4">
    <source>
        <dbReference type="Google" id="ProtNLM"/>
    </source>
</evidence>
<feature type="signal peptide" evidence="1">
    <location>
        <begin position="1"/>
        <end position="22"/>
    </location>
</feature>
<name>A0A1D8D648_CHLLM</name>
<protein>
    <recommendedName>
        <fullName evidence="4">YtkA-like domain-containing protein</fullName>
    </recommendedName>
</protein>
<accession>A0A1D8D648</accession>
<keyword evidence="3" id="KW-1185">Reference proteome</keyword>
<evidence type="ECO:0000256" key="1">
    <source>
        <dbReference type="SAM" id="SignalP"/>
    </source>
</evidence>
<reference evidence="2" key="1">
    <citation type="submission" date="2016-09" db="EMBL/GenBank/DDBJ databases">
        <title>Genome sequence of Chlorobaculum limnaeum.</title>
        <authorList>
            <person name="Liu Z."/>
            <person name="Tank M."/>
            <person name="Bryant D.A."/>
        </authorList>
    </citation>
    <scope>NUCLEOTIDE SEQUENCE [LARGE SCALE GENOMIC DNA]</scope>
    <source>
        <strain evidence="2">DSM 1677</strain>
    </source>
</reference>
<dbReference type="Proteomes" id="UP000095185">
    <property type="component" value="Chromosome"/>
</dbReference>
<dbReference type="AlphaFoldDB" id="A0A1D8D648"/>
<evidence type="ECO:0000313" key="2">
    <source>
        <dbReference type="EMBL" id="AOS82999.1"/>
    </source>
</evidence>